<sequence length="82" mass="9261">MTRDDERTREAQRILERMNGESEGSPMEVVSRTAARGRDHFSAVDADESDRIEVWGTRIGRMISIILLLAVVAYLGWLVLQG</sequence>
<organism evidence="2 3">
    <name type="scientific">Tianweitania aestuarii</name>
    <dbReference type="NCBI Taxonomy" id="2814886"/>
    <lineage>
        <taxon>Bacteria</taxon>
        <taxon>Pseudomonadati</taxon>
        <taxon>Pseudomonadota</taxon>
        <taxon>Alphaproteobacteria</taxon>
        <taxon>Hyphomicrobiales</taxon>
        <taxon>Phyllobacteriaceae</taxon>
        <taxon>Tianweitania</taxon>
    </lineage>
</organism>
<keyword evidence="3" id="KW-1185">Reference proteome</keyword>
<dbReference type="Proteomes" id="UP001297272">
    <property type="component" value="Unassembled WGS sequence"/>
</dbReference>
<gene>
    <name evidence="2" type="ORF">JYU29_12760</name>
</gene>
<evidence type="ECO:0000313" key="3">
    <source>
        <dbReference type="Proteomes" id="UP001297272"/>
    </source>
</evidence>
<dbReference type="EMBL" id="JAFMNX010000003">
    <property type="protein sequence ID" value="MBS9721555.1"/>
    <property type="molecule type" value="Genomic_DNA"/>
</dbReference>
<reference evidence="2 3" key="1">
    <citation type="submission" date="2021-03" db="EMBL/GenBank/DDBJ databases">
        <title>Tianweitania aestuarii sp. nov., isolated from a tidal flat.</title>
        <authorList>
            <person name="Park S."/>
            <person name="Yoon J.-H."/>
        </authorList>
    </citation>
    <scope>NUCLEOTIDE SEQUENCE [LARGE SCALE GENOMIC DNA]</scope>
    <source>
        <strain evidence="2 3">BSSL-BM11</strain>
    </source>
</reference>
<evidence type="ECO:0000256" key="1">
    <source>
        <dbReference type="SAM" id="Phobius"/>
    </source>
</evidence>
<evidence type="ECO:0000313" key="2">
    <source>
        <dbReference type="EMBL" id="MBS9721555.1"/>
    </source>
</evidence>
<proteinExistence type="predicted"/>
<keyword evidence="1" id="KW-1133">Transmembrane helix</keyword>
<accession>A0ABS5RWU7</accession>
<comment type="caution">
    <text evidence="2">The sequence shown here is derived from an EMBL/GenBank/DDBJ whole genome shotgun (WGS) entry which is preliminary data.</text>
</comment>
<feature type="transmembrane region" description="Helical" evidence="1">
    <location>
        <begin position="59"/>
        <end position="80"/>
    </location>
</feature>
<keyword evidence="1" id="KW-0812">Transmembrane</keyword>
<keyword evidence="1" id="KW-0472">Membrane</keyword>
<dbReference type="RefSeq" id="WP_213985203.1">
    <property type="nucleotide sequence ID" value="NZ_JAFMNX010000003.1"/>
</dbReference>
<protein>
    <submittedName>
        <fullName evidence="2">Uncharacterized protein</fullName>
    </submittedName>
</protein>
<name>A0ABS5RWU7_9HYPH</name>